<dbReference type="STRING" id="1577792.QX51_10510"/>
<gene>
    <name evidence="9" type="ORF">QX51_10510</name>
</gene>
<dbReference type="CDD" id="cd10563">
    <property type="entry name" value="CooF_like"/>
    <property type="match status" value="1"/>
</dbReference>
<reference evidence="9 10" key="1">
    <citation type="submission" date="2014-12" db="EMBL/GenBank/DDBJ databases">
        <title>Draft genome sequence of Terrisporobacter sp. 08-306576, isolated from the blood culture of a bacteremia patient.</title>
        <authorList>
            <person name="Lund L.C."/>
            <person name="Sydenham T.V."/>
            <person name="Hogh S.V."/>
            <person name="Skov M.N."/>
            <person name="Kemp M."/>
            <person name="Justesen U.S."/>
        </authorList>
    </citation>
    <scope>NUCLEOTIDE SEQUENCE [LARGE SCALE GENOMIC DNA]</scope>
    <source>
        <strain evidence="9 10">08-306576</strain>
    </source>
</reference>
<evidence type="ECO:0000256" key="1">
    <source>
        <dbReference type="ARBA" id="ARBA00022448"/>
    </source>
</evidence>
<keyword evidence="4" id="KW-0677">Repeat</keyword>
<keyword evidence="10" id="KW-1185">Reference proteome</keyword>
<feature type="domain" description="4Fe-4S ferredoxin-type" evidence="8">
    <location>
        <begin position="2"/>
        <end position="21"/>
    </location>
</feature>
<dbReference type="PANTHER" id="PTHR43177:SF5">
    <property type="entry name" value="ANAEROBIC DIMETHYL SULFOXIDE REDUCTASE CHAIN B-RELATED"/>
    <property type="match status" value="1"/>
</dbReference>
<dbReference type="InterPro" id="IPR050954">
    <property type="entry name" value="ET_IronSulfur_Cluster-Binding"/>
</dbReference>
<dbReference type="GO" id="GO:0051539">
    <property type="term" value="F:4 iron, 4 sulfur cluster binding"/>
    <property type="evidence" value="ECO:0007669"/>
    <property type="project" value="UniProtKB-KW"/>
</dbReference>
<evidence type="ECO:0000259" key="8">
    <source>
        <dbReference type="PROSITE" id="PS51379"/>
    </source>
</evidence>
<dbReference type="SUPFAM" id="SSF54862">
    <property type="entry name" value="4Fe-4S ferredoxins"/>
    <property type="match status" value="1"/>
</dbReference>
<name>A0A0B3VJM0_9FIRM</name>
<dbReference type="Gene3D" id="3.30.70.20">
    <property type="match status" value="2"/>
</dbReference>
<keyword evidence="2" id="KW-0004">4Fe-4S</keyword>
<dbReference type="RefSeq" id="WP_039679877.1">
    <property type="nucleotide sequence ID" value="NZ_JAWGXO010000002.1"/>
</dbReference>
<evidence type="ECO:0000313" key="10">
    <source>
        <dbReference type="Proteomes" id="UP000031189"/>
    </source>
</evidence>
<dbReference type="InterPro" id="IPR017896">
    <property type="entry name" value="4Fe4S_Fe-S-bd"/>
</dbReference>
<proteinExistence type="predicted"/>
<keyword evidence="3" id="KW-0479">Metal-binding</keyword>
<dbReference type="EMBL" id="JWHR01000097">
    <property type="protein sequence ID" value="KHS56986.1"/>
    <property type="molecule type" value="Genomic_DNA"/>
</dbReference>
<accession>A0A0B3VJM0</accession>
<keyword evidence="1" id="KW-0813">Transport</keyword>
<evidence type="ECO:0000256" key="5">
    <source>
        <dbReference type="ARBA" id="ARBA00022982"/>
    </source>
</evidence>
<dbReference type="PROSITE" id="PS51379">
    <property type="entry name" value="4FE4S_FER_2"/>
    <property type="match status" value="2"/>
</dbReference>
<evidence type="ECO:0000256" key="6">
    <source>
        <dbReference type="ARBA" id="ARBA00023004"/>
    </source>
</evidence>
<keyword evidence="5" id="KW-0249">Electron transport</keyword>
<dbReference type="PANTHER" id="PTHR43177">
    <property type="entry name" value="PROTEIN NRFC"/>
    <property type="match status" value="1"/>
</dbReference>
<dbReference type="PROSITE" id="PS00198">
    <property type="entry name" value="4FE4S_FER_1"/>
    <property type="match status" value="1"/>
</dbReference>
<dbReference type="Pfam" id="PF13247">
    <property type="entry name" value="Fer4_11"/>
    <property type="match status" value="1"/>
</dbReference>
<dbReference type="AlphaFoldDB" id="A0A0B3VJM0"/>
<dbReference type="Proteomes" id="UP000031189">
    <property type="component" value="Unassembled WGS sequence"/>
</dbReference>
<evidence type="ECO:0000313" key="9">
    <source>
        <dbReference type="EMBL" id="KHS56986.1"/>
    </source>
</evidence>
<dbReference type="GO" id="GO:0046872">
    <property type="term" value="F:metal ion binding"/>
    <property type="evidence" value="ECO:0007669"/>
    <property type="project" value="UniProtKB-KW"/>
</dbReference>
<keyword evidence="7" id="KW-0411">Iron-sulfur</keyword>
<feature type="domain" description="4Fe-4S ferredoxin-type" evidence="8">
    <location>
        <begin position="84"/>
        <end position="113"/>
    </location>
</feature>
<organism evidence="9 10">
    <name type="scientific">Terrisporobacter othiniensis</name>
    <dbReference type="NCBI Taxonomy" id="1577792"/>
    <lineage>
        <taxon>Bacteria</taxon>
        <taxon>Bacillati</taxon>
        <taxon>Bacillota</taxon>
        <taxon>Clostridia</taxon>
        <taxon>Peptostreptococcales</taxon>
        <taxon>Peptostreptococcaceae</taxon>
        <taxon>Terrisporobacter</taxon>
    </lineage>
</organism>
<sequence>MHRILIDKDLCKGCKSCVLACMIRDSDNDNMYTLDLNSIDTESRNHIEMDKNNHPVPIFCRHCDEPECVMTCMSGAMSKDDKSGIVSYDEKKCGSCYMCVMSCPYGLLKVDDRSKQKILKCDLCKDEEIPKCVAMCPTGAIKLQKEEAYAR</sequence>
<protein>
    <submittedName>
        <fullName evidence="9">Nitrate reductase</fullName>
    </submittedName>
</protein>
<comment type="caution">
    <text evidence="9">The sequence shown here is derived from an EMBL/GenBank/DDBJ whole genome shotgun (WGS) entry which is preliminary data.</text>
</comment>
<dbReference type="InterPro" id="IPR017900">
    <property type="entry name" value="4Fe4S_Fe_S_CS"/>
</dbReference>
<evidence type="ECO:0000256" key="4">
    <source>
        <dbReference type="ARBA" id="ARBA00022737"/>
    </source>
</evidence>
<evidence type="ECO:0000256" key="3">
    <source>
        <dbReference type="ARBA" id="ARBA00022723"/>
    </source>
</evidence>
<dbReference type="OrthoDB" id="9810688at2"/>
<keyword evidence="6" id="KW-0408">Iron</keyword>
<evidence type="ECO:0000256" key="2">
    <source>
        <dbReference type="ARBA" id="ARBA00022485"/>
    </source>
</evidence>
<evidence type="ECO:0000256" key="7">
    <source>
        <dbReference type="ARBA" id="ARBA00023014"/>
    </source>
</evidence>